<dbReference type="OrthoDB" id="6432943at2759"/>
<sequence>MQLVQCKVRISPCGKKETTIARLELLRATLAACLSSNIRGEFQTDNVYFRTDSTTVLTWIRREDPWGIFVQNRVTEIRKLTPVKAGKHV</sequence>
<evidence type="ECO:0000313" key="2">
    <source>
        <dbReference type="EMBL" id="GFT83552.1"/>
    </source>
</evidence>
<dbReference type="EMBL" id="BMAW01023610">
    <property type="protein sequence ID" value="GFT83552.1"/>
    <property type="molecule type" value="Genomic_DNA"/>
</dbReference>
<protein>
    <submittedName>
        <fullName evidence="1">Integrase_H2C2 domain-containing protein</fullName>
    </submittedName>
</protein>
<organism evidence="1 3">
    <name type="scientific">Nephila pilipes</name>
    <name type="common">Giant wood spider</name>
    <name type="synonym">Nephila maculata</name>
    <dbReference type="NCBI Taxonomy" id="299642"/>
    <lineage>
        <taxon>Eukaryota</taxon>
        <taxon>Metazoa</taxon>
        <taxon>Ecdysozoa</taxon>
        <taxon>Arthropoda</taxon>
        <taxon>Chelicerata</taxon>
        <taxon>Arachnida</taxon>
        <taxon>Araneae</taxon>
        <taxon>Araneomorphae</taxon>
        <taxon>Entelegynae</taxon>
        <taxon>Araneoidea</taxon>
        <taxon>Nephilidae</taxon>
        <taxon>Nephila</taxon>
    </lineage>
</organism>
<gene>
    <name evidence="1" type="primary">AVEN_230738_1</name>
    <name evidence="1" type="ORF">NPIL_19181</name>
    <name evidence="2" type="ORF">NPIL_551451</name>
</gene>
<dbReference type="InterPro" id="IPR008042">
    <property type="entry name" value="Retrotrans_Pao"/>
</dbReference>
<dbReference type="EMBL" id="BMAW01108438">
    <property type="protein sequence ID" value="GFT34055.1"/>
    <property type="molecule type" value="Genomic_DNA"/>
</dbReference>
<evidence type="ECO:0000313" key="1">
    <source>
        <dbReference type="EMBL" id="GFT34055.1"/>
    </source>
</evidence>
<evidence type="ECO:0000313" key="3">
    <source>
        <dbReference type="Proteomes" id="UP000887013"/>
    </source>
</evidence>
<comment type="caution">
    <text evidence="1">The sequence shown here is derived from an EMBL/GenBank/DDBJ whole genome shotgun (WGS) entry which is preliminary data.</text>
</comment>
<keyword evidence="3" id="KW-1185">Reference proteome</keyword>
<dbReference type="PANTHER" id="PTHR47331:SF1">
    <property type="entry name" value="GAG-LIKE PROTEIN"/>
    <property type="match status" value="1"/>
</dbReference>
<feature type="non-terminal residue" evidence="1">
    <location>
        <position position="89"/>
    </location>
</feature>
<proteinExistence type="predicted"/>
<dbReference type="PANTHER" id="PTHR47331">
    <property type="entry name" value="PHD-TYPE DOMAIN-CONTAINING PROTEIN"/>
    <property type="match status" value="1"/>
</dbReference>
<dbReference type="AlphaFoldDB" id="A0A8X6NV98"/>
<reference evidence="1" key="1">
    <citation type="submission" date="2020-08" db="EMBL/GenBank/DDBJ databases">
        <title>Multicomponent nature underlies the extraordinary mechanical properties of spider dragline silk.</title>
        <authorList>
            <person name="Kono N."/>
            <person name="Nakamura H."/>
            <person name="Mori M."/>
            <person name="Yoshida Y."/>
            <person name="Ohtoshi R."/>
            <person name="Malay A.D."/>
            <person name="Moran D.A.P."/>
            <person name="Tomita M."/>
            <person name="Numata K."/>
            <person name="Arakawa K."/>
        </authorList>
    </citation>
    <scope>NUCLEOTIDE SEQUENCE</scope>
</reference>
<accession>A0A8X6NV98</accession>
<dbReference type="Proteomes" id="UP000887013">
    <property type="component" value="Unassembled WGS sequence"/>
</dbReference>
<dbReference type="Pfam" id="PF05380">
    <property type="entry name" value="Peptidase_A17"/>
    <property type="match status" value="1"/>
</dbReference>
<name>A0A8X6NV98_NEPPI</name>